<dbReference type="Proteomes" id="UP000887565">
    <property type="component" value="Unplaced"/>
</dbReference>
<accession>A0A915JM92</accession>
<keyword evidence="1" id="KW-1185">Reference proteome</keyword>
<protein>
    <submittedName>
        <fullName evidence="2">Uncharacterized protein</fullName>
    </submittedName>
</protein>
<dbReference type="WBParaSite" id="nRc.2.0.1.t27228-RA">
    <property type="protein sequence ID" value="nRc.2.0.1.t27228-RA"/>
    <property type="gene ID" value="nRc.2.0.1.g27228"/>
</dbReference>
<sequence length="77" mass="8642">MSSNKLDREHGKVNVLPSDLTKLKAFKIATPALFRPLLDLSLSTTKTNPILEIEHISKIQNLKCVLAFEIDDQPVDK</sequence>
<name>A0A915JM92_ROMCU</name>
<organism evidence="1 2">
    <name type="scientific">Romanomermis culicivorax</name>
    <name type="common">Nematode worm</name>
    <dbReference type="NCBI Taxonomy" id="13658"/>
    <lineage>
        <taxon>Eukaryota</taxon>
        <taxon>Metazoa</taxon>
        <taxon>Ecdysozoa</taxon>
        <taxon>Nematoda</taxon>
        <taxon>Enoplea</taxon>
        <taxon>Dorylaimia</taxon>
        <taxon>Mermithida</taxon>
        <taxon>Mermithoidea</taxon>
        <taxon>Mermithidae</taxon>
        <taxon>Romanomermis</taxon>
    </lineage>
</organism>
<proteinExistence type="predicted"/>
<evidence type="ECO:0000313" key="2">
    <source>
        <dbReference type="WBParaSite" id="nRc.2.0.1.t27228-RA"/>
    </source>
</evidence>
<evidence type="ECO:0000313" key="1">
    <source>
        <dbReference type="Proteomes" id="UP000887565"/>
    </source>
</evidence>
<dbReference type="AlphaFoldDB" id="A0A915JM92"/>
<reference evidence="2" key="1">
    <citation type="submission" date="2022-11" db="UniProtKB">
        <authorList>
            <consortium name="WormBaseParasite"/>
        </authorList>
    </citation>
    <scope>IDENTIFICATION</scope>
</reference>